<dbReference type="Proteomes" id="UP001642406">
    <property type="component" value="Unassembled WGS sequence"/>
</dbReference>
<dbReference type="InterPro" id="IPR045518">
    <property type="entry name" value="2EXR"/>
</dbReference>
<keyword evidence="3" id="KW-1185">Reference proteome</keyword>
<evidence type="ECO:0000313" key="3">
    <source>
        <dbReference type="Proteomes" id="UP001642406"/>
    </source>
</evidence>
<dbReference type="PANTHER" id="PTHR35910:SF6">
    <property type="entry name" value="2EXR DOMAIN-CONTAINING PROTEIN"/>
    <property type="match status" value="1"/>
</dbReference>
<name>A0ABP0AKN4_9PEZI</name>
<evidence type="ECO:0000313" key="2">
    <source>
        <dbReference type="EMBL" id="CAK7208352.1"/>
    </source>
</evidence>
<reference evidence="2 3" key="1">
    <citation type="submission" date="2024-01" db="EMBL/GenBank/DDBJ databases">
        <authorList>
            <person name="Allen C."/>
            <person name="Tagirdzhanova G."/>
        </authorList>
    </citation>
    <scope>NUCLEOTIDE SEQUENCE [LARGE SCALE GENOMIC DNA]</scope>
</reference>
<proteinExistence type="predicted"/>
<evidence type="ECO:0000259" key="1">
    <source>
        <dbReference type="Pfam" id="PF20150"/>
    </source>
</evidence>
<dbReference type="PANTHER" id="PTHR35910">
    <property type="entry name" value="2EXR DOMAIN-CONTAINING PROTEIN"/>
    <property type="match status" value="1"/>
</dbReference>
<accession>A0ABP0AKN4</accession>
<comment type="caution">
    <text evidence="2">The sequence shown here is derived from an EMBL/GenBank/DDBJ whole genome shotgun (WGS) entry which is preliminary data.</text>
</comment>
<dbReference type="EMBL" id="CAWUHC010000001">
    <property type="protein sequence ID" value="CAK7208352.1"/>
    <property type="molecule type" value="Genomic_DNA"/>
</dbReference>
<dbReference type="Pfam" id="PF20150">
    <property type="entry name" value="2EXR"/>
    <property type="match status" value="1"/>
</dbReference>
<feature type="domain" description="2EXR" evidence="1">
    <location>
        <begin position="5"/>
        <end position="95"/>
    </location>
</feature>
<protein>
    <recommendedName>
        <fullName evidence="1">2EXR domain-containing protein</fullName>
    </recommendedName>
</protein>
<sequence>MTREFHNFMRLPGELRNMVWKYALPARRVYEIMDVPHAKKKMKAVDGLMFANVHHEPPPALAAVCRESRRLVMHHYQPLTLSNTTKYVDLSRDLLLLEPYLLLQRLHRTLDFMSRLPMIRDNMAGLALGTSYGINTGIFHPVLSWRASKSNMVKLVTAMAKFPKLKDLLFIIHQDFQFEFDAVPDLVPALANPSLLPVAPYPAHPPPGPEVYSTHSYPMAPQPAAPRSIRPQVIHQAYRFKFDVEGDINRSRRRPHLNRLLFYPLQGRNNEAQAVNWEDRVNDFNNDDQADGGLSMAERTQLADPWPTNRDWDVFYDLFHHAVAEALRTGLAKDKGENAFCVAEGPQPLPINGRKFGIFRHGAGGNSTCSTFDRKFQQFLEEQTCNGKDGSLNMGSSLSSNNNSLHSLHSLYGNHSYGGVQKKKPARRYKLKYVPPTIHGASLQWRYVRGA</sequence>
<gene>
    <name evidence="2" type="ORF">SBRCBS47491_000063</name>
</gene>
<organism evidence="2 3">
    <name type="scientific">Sporothrix bragantina</name>
    <dbReference type="NCBI Taxonomy" id="671064"/>
    <lineage>
        <taxon>Eukaryota</taxon>
        <taxon>Fungi</taxon>
        <taxon>Dikarya</taxon>
        <taxon>Ascomycota</taxon>
        <taxon>Pezizomycotina</taxon>
        <taxon>Sordariomycetes</taxon>
        <taxon>Sordariomycetidae</taxon>
        <taxon>Ophiostomatales</taxon>
        <taxon>Ophiostomataceae</taxon>
        <taxon>Sporothrix</taxon>
    </lineage>
</organism>